<dbReference type="InterPro" id="IPR036641">
    <property type="entry name" value="HPT_dom_sf"/>
</dbReference>
<keyword evidence="1" id="KW-0597">Phosphoprotein</keyword>
<dbReference type="AlphaFoldDB" id="A0A5C5WTE5"/>
<name>A0A5C5WTE5_9BACT</name>
<reference evidence="3 4" key="1">
    <citation type="submission" date="2019-02" db="EMBL/GenBank/DDBJ databases">
        <title>Deep-cultivation of Planctomycetes and their phenomic and genomic characterization uncovers novel biology.</title>
        <authorList>
            <person name="Wiegand S."/>
            <person name="Jogler M."/>
            <person name="Boedeker C."/>
            <person name="Pinto D."/>
            <person name="Vollmers J."/>
            <person name="Rivas-Marin E."/>
            <person name="Kohn T."/>
            <person name="Peeters S.H."/>
            <person name="Heuer A."/>
            <person name="Rast P."/>
            <person name="Oberbeckmann S."/>
            <person name="Bunk B."/>
            <person name="Jeske O."/>
            <person name="Meyerdierks A."/>
            <person name="Storesund J.E."/>
            <person name="Kallscheuer N."/>
            <person name="Luecker S."/>
            <person name="Lage O.M."/>
            <person name="Pohl T."/>
            <person name="Merkel B.J."/>
            <person name="Hornburger P."/>
            <person name="Mueller R.-W."/>
            <person name="Bruemmer F."/>
            <person name="Labrenz M."/>
            <person name="Spormann A.M."/>
            <person name="Op Den Camp H."/>
            <person name="Overmann J."/>
            <person name="Amann R."/>
            <person name="Jetten M.S.M."/>
            <person name="Mascher T."/>
            <person name="Medema M.H."/>
            <person name="Devos D.P."/>
            <person name="Kaster A.-K."/>
            <person name="Ovreas L."/>
            <person name="Rohde M."/>
            <person name="Galperin M.Y."/>
            <person name="Jogler C."/>
        </authorList>
    </citation>
    <scope>NUCLEOTIDE SEQUENCE [LARGE SCALE GENOMIC DNA]</scope>
    <source>
        <strain evidence="3 4">Pla22</strain>
    </source>
</reference>
<dbReference type="InterPro" id="IPR008207">
    <property type="entry name" value="Sig_transdc_His_kin_Hpt_dom"/>
</dbReference>
<accession>A0A5C5WTE5</accession>
<proteinExistence type="predicted"/>
<gene>
    <name evidence="3" type="ORF">Pla22_14510</name>
</gene>
<sequence length="116" mass="12359">MAGLTADQRQRFSAALTRLDGDEDTLVMLAEMVTEDAPTMVAQLESEIDSGKLEDVAQTGHALKGLLSTFETGQPVSDLQPIIEAARSGDSGEVAVLFKSAQPRLRELVSEIGNLS</sequence>
<keyword evidence="4" id="KW-1185">Reference proteome</keyword>
<feature type="domain" description="HPt" evidence="2">
    <location>
        <begin position="22"/>
        <end position="116"/>
    </location>
</feature>
<evidence type="ECO:0000259" key="2">
    <source>
        <dbReference type="PROSITE" id="PS50894"/>
    </source>
</evidence>
<dbReference type="Gene3D" id="1.20.120.160">
    <property type="entry name" value="HPT domain"/>
    <property type="match status" value="1"/>
</dbReference>
<feature type="modified residue" description="Phosphohistidine" evidence="1">
    <location>
        <position position="61"/>
    </location>
</feature>
<dbReference type="GO" id="GO:0004672">
    <property type="term" value="F:protein kinase activity"/>
    <property type="evidence" value="ECO:0007669"/>
    <property type="project" value="UniProtKB-ARBA"/>
</dbReference>
<dbReference type="SUPFAM" id="SSF47226">
    <property type="entry name" value="Histidine-containing phosphotransfer domain, HPT domain"/>
    <property type="match status" value="1"/>
</dbReference>
<protein>
    <recommendedName>
        <fullName evidence="2">HPt domain-containing protein</fullName>
    </recommendedName>
</protein>
<evidence type="ECO:0000313" key="3">
    <source>
        <dbReference type="EMBL" id="TWT53818.1"/>
    </source>
</evidence>
<comment type="caution">
    <text evidence="3">The sequence shown here is derived from an EMBL/GenBank/DDBJ whole genome shotgun (WGS) entry which is preliminary data.</text>
</comment>
<dbReference type="RefSeq" id="WP_242631847.1">
    <property type="nucleotide sequence ID" value="NZ_SJPI01000001.1"/>
</dbReference>
<dbReference type="GO" id="GO:0000160">
    <property type="term" value="P:phosphorelay signal transduction system"/>
    <property type="evidence" value="ECO:0007669"/>
    <property type="project" value="InterPro"/>
</dbReference>
<dbReference type="Proteomes" id="UP000316598">
    <property type="component" value="Unassembled WGS sequence"/>
</dbReference>
<organism evidence="3 4">
    <name type="scientific">Rubripirellula amarantea</name>
    <dbReference type="NCBI Taxonomy" id="2527999"/>
    <lineage>
        <taxon>Bacteria</taxon>
        <taxon>Pseudomonadati</taxon>
        <taxon>Planctomycetota</taxon>
        <taxon>Planctomycetia</taxon>
        <taxon>Pirellulales</taxon>
        <taxon>Pirellulaceae</taxon>
        <taxon>Rubripirellula</taxon>
    </lineage>
</organism>
<evidence type="ECO:0000313" key="4">
    <source>
        <dbReference type="Proteomes" id="UP000316598"/>
    </source>
</evidence>
<dbReference type="PROSITE" id="PS50894">
    <property type="entry name" value="HPT"/>
    <property type="match status" value="1"/>
</dbReference>
<evidence type="ECO:0000256" key="1">
    <source>
        <dbReference type="PROSITE-ProRule" id="PRU00110"/>
    </source>
</evidence>
<dbReference type="EMBL" id="SJPI01000001">
    <property type="protein sequence ID" value="TWT53818.1"/>
    <property type="molecule type" value="Genomic_DNA"/>
</dbReference>